<feature type="transmembrane region" description="Helical" evidence="1">
    <location>
        <begin position="163"/>
        <end position="193"/>
    </location>
</feature>
<dbReference type="Proteomes" id="UP000704176">
    <property type="component" value="Unassembled WGS sequence"/>
</dbReference>
<evidence type="ECO:0000256" key="1">
    <source>
        <dbReference type="SAM" id="Phobius"/>
    </source>
</evidence>
<keyword evidence="1" id="KW-0812">Transmembrane</keyword>
<reference evidence="2 3" key="1">
    <citation type="submission" date="2021-09" db="EMBL/GenBank/DDBJ databases">
        <title>The complete genome sequence of a new microorganism.</title>
        <authorList>
            <person name="Zi Z."/>
        </authorList>
    </citation>
    <scope>NUCLEOTIDE SEQUENCE [LARGE SCALE GENOMIC DNA]</scope>
    <source>
        <strain evidence="2 3">WGZ8</strain>
    </source>
</reference>
<feature type="transmembrane region" description="Helical" evidence="1">
    <location>
        <begin position="346"/>
        <end position="364"/>
    </location>
</feature>
<feature type="transmembrane region" description="Helical" evidence="1">
    <location>
        <begin position="384"/>
        <end position="401"/>
    </location>
</feature>
<feature type="transmembrane region" description="Helical" evidence="1">
    <location>
        <begin position="245"/>
        <end position="274"/>
    </location>
</feature>
<comment type="caution">
    <text evidence="2">The sequence shown here is derived from an EMBL/GenBank/DDBJ whole genome shotgun (WGS) entry which is preliminary data.</text>
</comment>
<gene>
    <name evidence="2" type="ORF">K9B37_08120</name>
</gene>
<evidence type="ECO:0008006" key="4">
    <source>
        <dbReference type="Google" id="ProtNLM"/>
    </source>
</evidence>
<organism evidence="2 3">
    <name type="scientific">Microvirga puerhi</name>
    <dbReference type="NCBI Taxonomy" id="2876078"/>
    <lineage>
        <taxon>Bacteria</taxon>
        <taxon>Pseudomonadati</taxon>
        <taxon>Pseudomonadota</taxon>
        <taxon>Alphaproteobacteria</taxon>
        <taxon>Hyphomicrobiales</taxon>
        <taxon>Methylobacteriaceae</taxon>
        <taxon>Microvirga</taxon>
    </lineage>
</organism>
<name>A0ABS7VMT2_9HYPH</name>
<keyword evidence="1" id="KW-1133">Transmembrane helix</keyword>
<proteinExistence type="predicted"/>
<evidence type="ECO:0000313" key="3">
    <source>
        <dbReference type="Proteomes" id="UP000704176"/>
    </source>
</evidence>
<feature type="transmembrane region" description="Helical" evidence="1">
    <location>
        <begin position="205"/>
        <end position="225"/>
    </location>
</feature>
<keyword evidence="3" id="KW-1185">Reference proteome</keyword>
<feature type="transmembrane region" description="Helical" evidence="1">
    <location>
        <begin position="122"/>
        <end position="143"/>
    </location>
</feature>
<feature type="transmembrane region" description="Helical" evidence="1">
    <location>
        <begin position="286"/>
        <end position="305"/>
    </location>
</feature>
<dbReference type="RefSeq" id="WP_224312584.1">
    <property type="nucleotide sequence ID" value="NZ_JAIRBM010000005.1"/>
</dbReference>
<feature type="transmembrane region" description="Helical" evidence="1">
    <location>
        <begin position="20"/>
        <end position="41"/>
    </location>
</feature>
<evidence type="ECO:0000313" key="2">
    <source>
        <dbReference type="EMBL" id="MBZ6076253.1"/>
    </source>
</evidence>
<sequence>MVAAESKFSGCEGRLWISTLRFILGVLSAFYIYLTYSVWWIDNHNDFGEYLTRAELWSRGLFTWSGGSDKLLSLLELIPAYLFSRNLDALYIFTKLILLSLLGISLSLFIASNNRNLPNWHIRLFAVLVVIIHPVFAIISTSVDPSIPFLGCLLLFISFYKRKYIAVGLAVLVAYSRPEGILVFPLFVLLGLIENEGMRRDIFRSALSSILIFIVLKACEVILFGRTQEFDIINSAVEIGFWKSIANLLFIPIVPVLFASEVFPGYPCMVIFLLGYVANFRNKSYWIIYSILFLQSILTAVLYHSAGLMLVDKVGPAWSRLAWWGAPLSITIGTDQVLGARYIIPYYPFLAIFLVSGASLFYSGTIKALSGLFPQYANPRGRSIFAIGAAIVASGMLLATFQRGYQELIISGKYFWPYNISSLNHAAIQIRALREAEEAVLFDGICDDTNGSLLSEFSVHSGVVRKYIAICGGRSAFGYVDSVQRVLKSEDIDQIGSDRFGIFHDFTLDVTTTRDALLNGTLRALRELEESALGKHRVRFVISRRKLSIGYLRYIGEYGDYNLYEAK</sequence>
<keyword evidence="1" id="KW-0472">Membrane</keyword>
<protein>
    <recommendedName>
        <fullName evidence="4">Glycosyltransferase RgtA/B/C/D-like domain-containing protein</fullName>
    </recommendedName>
</protein>
<dbReference type="EMBL" id="JAIRBM010000005">
    <property type="protein sequence ID" value="MBZ6076253.1"/>
    <property type="molecule type" value="Genomic_DNA"/>
</dbReference>
<accession>A0ABS7VMT2</accession>
<feature type="transmembrane region" description="Helical" evidence="1">
    <location>
        <begin position="89"/>
        <end position="110"/>
    </location>
</feature>